<comment type="caution">
    <text evidence="2">The sequence shown here is derived from an EMBL/GenBank/DDBJ whole genome shotgun (WGS) entry which is preliminary data.</text>
</comment>
<dbReference type="OrthoDB" id="47603at2"/>
<dbReference type="InterPro" id="IPR038690">
    <property type="entry name" value="NusG_2_sf"/>
</dbReference>
<organism evidence="2 3">
    <name type="scientific">Anaerosacchariphilus polymeriproducens</name>
    <dbReference type="NCBI Taxonomy" id="1812858"/>
    <lineage>
        <taxon>Bacteria</taxon>
        <taxon>Bacillati</taxon>
        <taxon>Bacillota</taxon>
        <taxon>Clostridia</taxon>
        <taxon>Lachnospirales</taxon>
        <taxon>Lachnospiraceae</taxon>
        <taxon>Anaerosacchariphilus</taxon>
    </lineage>
</organism>
<name>A0A371AU92_9FIRM</name>
<evidence type="ECO:0000313" key="2">
    <source>
        <dbReference type="EMBL" id="RDU23109.1"/>
    </source>
</evidence>
<reference evidence="2 3" key="1">
    <citation type="submission" date="2018-07" db="EMBL/GenBank/DDBJ databases">
        <title>Anaerosacharophilus polymeroproducens gen. nov. sp. nov., an anaerobic bacterium isolated from salt field.</title>
        <authorList>
            <person name="Kim W."/>
            <person name="Yang S.-H."/>
            <person name="Oh J."/>
            <person name="Lee J.-H."/>
            <person name="Kwon K.K."/>
        </authorList>
    </citation>
    <scope>NUCLEOTIDE SEQUENCE [LARGE SCALE GENOMIC DNA]</scope>
    <source>
        <strain evidence="2 3">MCWD5</strain>
    </source>
</reference>
<dbReference type="CDD" id="cd09911">
    <property type="entry name" value="Lin0431_like"/>
    <property type="match status" value="1"/>
</dbReference>
<keyword evidence="1" id="KW-1133">Transmembrane helix</keyword>
<dbReference type="Gene3D" id="2.60.320.10">
    <property type="entry name" value="N-utilization substance G protein NusG, insert domain"/>
    <property type="match status" value="1"/>
</dbReference>
<dbReference type="Proteomes" id="UP000255036">
    <property type="component" value="Unassembled WGS sequence"/>
</dbReference>
<feature type="transmembrane region" description="Helical" evidence="1">
    <location>
        <begin position="6"/>
        <end position="22"/>
    </location>
</feature>
<sequence length="122" mass="13844">MKKNDWILIITILLIAAIFWLIHTKFLQDEGSYVTISVDGKVIHQYSLEDDIDVEIKGVNEGINRLVIKNGKAKMIDANCPDKLCVHQKAISKDKETIVCLPNKVVIEVHAKEEQEYDAVVK</sequence>
<keyword evidence="3" id="KW-1185">Reference proteome</keyword>
<dbReference type="AlphaFoldDB" id="A0A371AU92"/>
<accession>A0A371AU92</accession>
<gene>
    <name evidence="2" type="ORF">DWV06_12170</name>
</gene>
<dbReference type="EMBL" id="QRCT01000034">
    <property type="protein sequence ID" value="RDU23109.1"/>
    <property type="molecule type" value="Genomic_DNA"/>
</dbReference>
<evidence type="ECO:0000256" key="1">
    <source>
        <dbReference type="SAM" id="Phobius"/>
    </source>
</evidence>
<dbReference type="RefSeq" id="WP_115482451.1">
    <property type="nucleotide sequence ID" value="NZ_QRCT01000034.1"/>
</dbReference>
<keyword evidence="1" id="KW-0812">Transmembrane</keyword>
<evidence type="ECO:0000313" key="3">
    <source>
        <dbReference type="Proteomes" id="UP000255036"/>
    </source>
</evidence>
<dbReference type="Pfam" id="PF07009">
    <property type="entry name" value="NusG_II"/>
    <property type="match status" value="1"/>
</dbReference>
<keyword evidence="1" id="KW-0472">Membrane</keyword>
<protein>
    <submittedName>
        <fullName evidence="2">NusG domain II-containing protein</fullName>
    </submittedName>
</protein>
<proteinExistence type="predicted"/>